<evidence type="ECO:0000313" key="4">
    <source>
        <dbReference type="Proteomes" id="UP001152607"/>
    </source>
</evidence>
<dbReference type="EMBL" id="CAOQHR010000003">
    <property type="protein sequence ID" value="CAI6331452.1"/>
    <property type="molecule type" value="Genomic_DNA"/>
</dbReference>
<feature type="region of interest" description="Disordered" evidence="1">
    <location>
        <begin position="1"/>
        <end position="27"/>
    </location>
</feature>
<evidence type="ECO:0000256" key="2">
    <source>
        <dbReference type="SAM" id="Phobius"/>
    </source>
</evidence>
<protein>
    <submittedName>
        <fullName evidence="3">Uncharacterized protein</fullName>
    </submittedName>
</protein>
<name>A0A9W4U818_9PLEO</name>
<keyword evidence="2" id="KW-0472">Membrane</keyword>
<feature type="transmembrane region" description="Helical" evidence="2">
    <location>
        <begin position="143"/>
        <end position="169"/>
    </location>
</feature>
<feature type="transmembrane region" description="Helical" evidence="2">
    <location>
        <begin position="111"/>
        <end position="131"/>
    </location>
</feature>
<keyword evidence="2" id="KW-1133">Transmembrane helix</keyword>
<dbReference type="Proteomes" id="UP001152607">
    <property type="component" value="Unassembled WGS sequence"/>
</dbReference>
<proteinExistence type="predicted"/>
<comment type="caution">
    <text evidence="3">The sequence shown here is derived from an EMBL/GenBank/DDBJ whole genome shotgun (WGS) entry which is preliminary data.</text>
</comment>
<reference evidence="3" key="1">
    <citation type="submission" date="2023-01" db="EMBL/GenBank/DDBJ databases">
        <authorList>
            <person name="Van Ghelder C."/>
            <person name="Rancurel C."/>
        </authorList>
    </citation>
    <scope>NUCLEOTIDE SEQUENCE</scope>
    <source>
        <strain evidence="3">CNCM I-4278</strain>
    </source>
</reference>
<evidence type="ECO:0000313" key="3">
    <source>
        <dbReference type="EMBL" id="CAI6331452.1"/>
    </source>
</evidence>
<dbReference type="AlphaFoldDB" id="A0A9W4U818"/>
<keyword evidence="4" id="KW-1185">Reference proteome</keyword>
<sequence>MAETTPSPAQAPPQEKPTTEKTLYTNSASTKNQLTLRQWLDTRRKTAIDHLDLMISPEGQERAGNVLISPEADVELVGRIANQVSLLQNVEELSAILCDLRGRAWERIKRGVKIAYGFCFVSIFINPNFLGLKFFPDSDKGEWLLVCVSISQMASILYIIFGVFVWGLIVSRQRKVQRFHHKSKHGGLLDFNRRDFYGWPWSFLSIVG</sequence>
<gene>
    <name evidence="3" type="ORF">PDIGIT_LOCUS4477</name>
</gene>
<organism evidence="3 4">
    <name type="scientific">Periconia digitata</name>
    <dbReference type="NCBI Taxonomy" id="1303443"/>
    <lineage>
        <taxon>Eukaryota</taxon>
        <taxon>Fungi</taxon>
        <taxon>Dikarya</taxon>
        <taxon>Ascomycota</taxon>
        <taxon>Pezizomycotina</taxon>
        <taxon>Dothideomycetes</taxon>
        <taxon>Pleosporomycetidae</taxon>
        <taxon>Pleosporales</taxon>
        <taxon>Massarineae</taxon>
        <taxon>Periconiaceae</taxon>
        <taxon>Periconia</taxon>
    </lineage>
</organism>
<keyword evidence="2" id="KW-0812">Transmembrane</keyword>
<accession>A0A9W4U818</accession>
<evidence type="ECO:0000256" key="1">
    <source>
        <dbReference type="SAM" id="MobiDB-lite"/>
    </source>
</evidence>